<keyword evidence="4 10" id="KW-0067">ATP-binding</keyword>
<proteinExistence type="inferred from homology"/>
<evidence type="ECO:0000256" key="5">
    <source>
        <dbReference type="ARBA" id="ARBA00038035"/>
    </source>
</evidence>
<dbReference type="EC" id="2.7.12.2" evidence="6"/>
<keyword evidence="11" id="KW-0723">Serine/threonine-protein kinase</keyword>
<dbReference type="InParanoid" id="A0A1Z5JZV8"/>
<dbReference type="InterPro" id="IPR017441">
    <property type="entry name" value="Protein_kinase_ATP_BS"/>
</dbReference>
<dbReference type="GO" id="GO:0005524">
    <property type="term" value="F:ATP binding"/>
    <property type="evidence" value="ECO:0007669"/>
    <property type="project" value="UniProtKB-UniRule"/>
</dbReference>
<organism evidence="13 14">
    <name type="scientific">Fistulifera solaris</name>
    <name type="common">Oleaginous diatom</name>
    <dbReference type="NCBI Taxonomy" id="1519565"/>
    <lineage>
        <taxon>Eukaryota</taxon>
        <taxon>Sar</taxon>
        <taxon>Stramenopiles</taxon>
        <taxon>Ochrophyta</taxon>
        <taxon>Bacillariophyta</taxon>
        <taxon>Bacillariophyceae</taxon>
        <taxon>Bacillariophycidae</taxon>
        <taxon>Naviculales</taxon>
        <taxon>Naviculaceae</taxon>
        <taxon>Fistulifera</taxon>
    </lineage>
</organism>
<evidence type="ECO:0000256" key="1">
    <source>
        <dbReference type="ARBA" id="ARBA00022679"/>
    </source>
</evidence>
<comment type="catalytic activity">
    <reaction evidence="7">
        <text>L-seryl-[protein] + ATP = O-phospho-L-seryl-[protein] + ADP + H(+)</text>
        <dbReference type="Rhea" id="RHEA:17989"/>
        <dbReference type="Rhea" id="RHEA-COMP:9863"/>
        <dbReference type="Rhea" id="RHEA-COMP:11604"/>
        <dbReference type="ChEBI" id="CHEBI:15378"/>
        <dbReference type="ChEBI" id="CHEBI:29999"/>
        <dbReference type="ChEBI" id="CHEBI:30616"/>
        <dbReference type="ChEBI" id="CHEBI:83421"/>
        <dbReference type="ChEBI" id="CHEBI:456216"/>
        <dbReference type="EC" id="2.7.12.2"/>
    </reaction>
</comment>
<dbReference type="InterPro" id="IPR008271">
    <property type="entry name" value="Ser/Thr_kinase_AS"/>
</dbReference>
<keyword evidence="2 10" id="KW-0547">Nucleotide-binding</keyword>
<dbReference type="Pfam" id="PF00069">
    <property type="entry name" value="Pkinase"/>
    <property type="match status" value="1"/>
</dbReference>
<dbReference type="SMART" id="SM00220">
    <property type="entry name" value="S_TKc"/>
    <property type="match status" value="1"/>
</dbReference>
<dbReference type="PROSITE" id="PS00107">
    <property type="entry name" value="PROTEIN_KINASE_ATP"/>
    <property type="match status" value="1"/>
</dbReference>
<keyword evidence="14" id="KW-1185">Reference proteome</keyword>
<evidence type="ECO:0000313" key="13">
    <source>
        <dbReference type="EMBL" id="GAX19358.1"/>
    </source>
</evidence>
<dbReference type="Proteomes" id="UP000198406">
    <property type="component" value="Unassembled WGS sequence"/>
</dbReference>
<evidence type="ECO:0000256" key="2">
    <source>
        <dbReference type="ARBA" id="ARBA00022741"/>
    </source>
</evidence>
<comment type="similarity">
    <text evidence="5">Belongs to the protein kinase superfamily. STE Ser/Thr protein kinase family. MAP kinase kinase subfamily.</text>
</comment>
<dbReference type="PANTHER" id="PTHR48013:SF9">
    <property type="entry name" value="DUAL SPECIFICITY MITOGEN-ACTIVATED PROTEIN KINASE KINASE 5"/>
    <property type="match status" value="1"/>
</dbReference>
<dbReference type="InterPro" id="IPR011009">
    <property type="entry name" value="Kinase-like_dom_sf"/>
</dbReference>
<dbReference type="GO" id="GO:0004708">
    <property type="term" value="F:MAP kinase kinase activity"/>
    <property type="evidence" value="ECO:0007669"/>
    <property type="project" value="UniProtKB-EC"/>
</dbReference>
<dbReference type="AlphaFoldDB" id="A0A1Z5JZV8"/>
<evidence type="ECO:0000313" key="14">
    <source>
        <dbReference type="Proteomes" id="UP000198406"/>
    </source>
</evidence>
<comment type="catalytic activity">
    <reaction evidence="8">
        <text>L-threonyl-[protein] + ATP = O-phospho-L-threonyl-[protein] + ADP + H(+)</text>
        <dbReference type="Rhea" id="RHEA:46608"/>
        <dbReference type="Rhea" id="RHEA-COMP:11060"/>
        <dbReference type="Rhea" id="RHEA-COMP:11605"/>
        <dbReference type="ChEBI" id="CHEBI:15378"/>
        <dbReference type="ChEBI" id="CHEBI:30013"/>
        <dbReference type="ChEBI" id="CHEBI:30616"/>
        <dbReference type="ChEBI" id="CHEBI:61977"/>
        <dbReference type="ChEBI" id="CHEBI:456216"/>
        <dbReference type="EC" id="2.7.12.2"/>
    </reaction>
</comment>
<feature type="binding site" evidence="10">
    <location>
        <position position="94"/>
    </location>
    <ligand>
        <name>ATP</name>
        <dbReference type="ChEBI" id="CHEBI:30616"/>
    </ligand>
</feature>
<dbReference type="GO" id="GO:0004674">
    <property type="term" value="F:protein serine/threonine kinase activity"/>
    <property type="evidence" value="ECO:0007669"/>
    <property type="project" value="UniProtKB-KW"/>
</dbReference>
<sequence>MTRRIDILSLNIDAINTEAEELNCSFHSDDEHFRYEGVTIGADFLRLEGETLSRGEIAPGSLQLGHIIGKGAFSEVRVGLWTRKNGDVSTVAVKDFRVISGSSERRSMLVRELKALTKVQSDHVIRLYGAYLEETHITMVLEYMNLGSLDATIQQTKAMKEAMVAPIAYQILLGLRDLHEKGIMHRDLKPANVLLSSDGEVKLCDAGMASLGEQTLNSTVLGTAKYMAPERLTKSYGRLSDIWSFGLVVYECVTGKHPFSKIDSLVDLLVTVEESDLNELLSFKCHSGLKEIIACSLHADPEQRMPANILLKSPWFLLTHEIENTRKAREQLRIMLPLIEKHRNL</sequence>
<evidence type="ECO:0000259" key="12">
    <source>
        <dbReference type="PROSITE" id="PS50011"/>
    </source>
</evidence>
<dbReference type="GO" id="GO:0004713">
    <property type="term" value="F:protein tyrosine kinase activity"/>
    <property type="evidence" value="ECO:0007669"/>
    <property type="project" value="RHEA"/>
</dbReference>
<dbReference type="PROSITE" id="PS50011">
    <property type="entry name" value="PROTEIN_KINASE_DOM"/>
    <property type="match status" value="1"/>
</dbReference>
<dbReference type="InterPro" id="IPR000719">
    <property type="entry name" value="Prot_kinase_dom"/>
</dbReference>
<dbReference type="PROSITE" id="PS00108">
    <property type="entry name" value="PROTEIN_KINASE_ST"/>
    <property type="match status" value="1"/>
</dbReference>
<evidence type="ECO:0000256" key="9">
    <source>
        <dbReference type="ARBA" id="ARBA00051693"/>
    </source>
</evidence>
<comment type="catalytic activity">
    <reaction evidence="9">
        <text>L-tyrosyl-[protein] + ATP = O-phospho-L-tyrosyl-[protein] + ADP + H(+)</text>
        <dbReference type="Rhea" id="RHEA:10596"/>
        <dbReference type="Rhea" id="RHEA-COMP:10136"/>
        <dbReference type="Rhea" id="RHEA-COMP:20101"/>
        <dbReference type="ChEBI" id="CHEBI:15378"/>
        <dbReference type="ChEBI" id="CHEBI:30616"/>
        <dbReference type="ChEBI" id="CHEBI:46858"/>
        <dbReference type="ChEBI" id="CHEBI:61978"/>
        <dbReference type="ChEBI" id="CHEBI:456216"/>
        <dbReference type="EC" id="2.7.12.2"/>
    </reaction>
</comment>
<dbReference type="SUPFAM" id="SSF56112">
    <property type="entry name" value="Protein kinase-like (PK-like)"/>
    <property type="match status" value="1"/>
</dbReference>
<evidence type="ECO:0000256" key="3">
    <source>
        <dbReference type="ARBA" id="ARBA00022777"/>
    </source>
</evidence>
<accession>A0A1Z5JZV8</accession>
<evidence type="ECO:0000256" key="11">
    <source>
        <dbReference type="RuleBase" id="RU000304"/>
    </source>
</evidence>
<dbReference type="OrthoDB" id="10252354at2759"/>
<keyword evidence="1 13" id="KW-0808">Transferase</keyword>
<evidence type="ECO:0000256" key="10">
    <source>
        <dbReference type="PROSITE-ProRule" id="PRU10141"/>
    </source>
</evidence>
<dbReference type="GO" id="GO:0106310">
    <property type="term" value="F:protein serine kinase activity"/>
    <property type="evidence" value="ECO:0007669"/>
    <property type="project" value="RHEA"/>
</dbReference>
<name>A0A1Z5JZV8_FISSO</name>
<reference evidence="13 14" key="1">
    <citation type="journal article" date="2015" name="Plant Cell">
        <title>Oil accumulation by the oleaginous diatom Fistulifera solaris as revealed by the genome and transcriptome.</title>
        <authorList>
            <person name="Tanaka T."/>
            <person name="Maeda Y."/>
            <person name="Veluchamy A."/>
            <person name="Tanaka M."/>
            <person name="Abida H."/>
            <person name="Marechal E."/>
            <person name="Bowler C."/>
            <person name="Muto M."/>
            <person name="Sunaga Y."/>
            <person name="Tanaka M."/>
            <person name="Yoshino T."/>
            <person name="Taniguchi T."/>
            <person name="Fukuda Y."/>
            <person name="Nemoto M."/>
            <person name="Matsumoto M."/>
            <person name="Wong P.S."/>
            <person name="Aburatani S."/>
            <person name="Fujibuchi W."/>
        </authorList>
    </citation>
    <scope>NUCLEOTIDE SEQUENCE [LARGE SCALE GENOMIC DNA]</scope>
    <source>
        <strain evidence="13 14">JPCC DA0580</strain>
    </source>
</reference>
<keyword evidence="3 13" id="KW-0418">Kinase</keyword>
<evidence type="ECO:0000256" key="6">
    <source>
        <dbReference type="ARBA" id="ARBA00038999"/>
    </source>
</evidence>
<feature type="domain" description="Protein kinase" evidence="12">
    <location>
        <begin position="62"/>
        <end position="316"/>
    </location>
</feature>
<gene>
    <name evidence="13" type="ORF">FisN_4Lh063</name>
</gene>
<comment type="caution">
    <text evidence="13">The sequence shown here is derived from an EMBL/GenBank/DDBJ whole genome shotgun (WGS) entry which is preliminary data.</text>
</comment>
<evidence type="ECO:0000256" key="7">
    <source>
        <dbReference type="ARBA" id="ARBA00049014"/>
    </source>
</evidence>
<evidence type="ECO:0000256" key="4">
    <source>
        <dbReference type="ARBA" id="ARBA00022840"/>
    </source>
</evidence>
<dbReference type="EMBL" id="BDSP01000136">
    <property type="protein sequence ID" value="GAX19358.1"/>
    <property type="molecule type" value="Genomic_DNA"/>
</dbReference>
<dbReference type="PANTHER" id="PTHR48013">
    <property type="entry name" value="DUAL SPECIFICITY MITOGEN-ACTIVATED PROTEIN KINASE KINASE 5-RELATED"/>
    <property type="match status" value="1"/>
</dbReference>
<dbReference type="Gene3D" id="1.10.510.10">
    <property type="entry name" value="Transferase(Phosphotransferase) domain 1"/>
    <property type="match status" value="1"/>
</dbReference>
<evidence type="ECO:0000256" key="8">
    <source>
        <dbReference type="ARBA" id="ARBA00049299"/>
    </source>
</evidence>
<protein>
    <recommendedName>
        <fullName evidence="6">mitogen-activated protein kinase kinase</fullName>
        <ecNumber evidence="6">2.7.12.2</ecNumber>
    </recommendedName>
</protein>